<sequence length="110" mass="12497">MNATGFQMNVTKEFGVGCGRRLQTESREGRITLCAKHLHASIHWALTCFTQGCTCKYLCVLHPTKKRPTWQEVHCPPTPASQQSSSTCRNFSARPNLWILCPKLEMDKRC</sequence>
<gene>
    <name evidence="1" type="ORF">EGYM00163_LOCUS49578</name>
</gene>
<proteinExistence type="predicted"/>
<accession>A0A7S4GIN6</accession>
<organism evidence="1">
    <name type="scientific">Eutreptiella gymnastica</name>
    <dbReference type="NCBI Taxonomy" id="73025"/>
    <lineage>
        <taxon>Eukaryota</taxon>
        <taxon>Discoba</taxon>
        <taxon>Euglenozoa</taxon>
        <taxon>Euglenida</taxon>
        <taxon>Spirocuta</taxon>
        <taxon>Euglenophyceae</taxon>
        <taxon>Eutreptiales</taxon>
        <taxon>Eutreptiaceae</taxon>
        <taxon>Eutreptiella</taxon>
    </lineage>
</organism>
<protein>
    <submittedName>
        <fullName evidence="1">Uncharacterized protein</fullName>
    </submittedName>
</protein>
<dbReference type="EMBL" id="HBJA01144009">
    <property type="protein sequence ID" value="CAE0838206.1"/>
    <property type="molecule type" value="Transcribed_RNA"/>
</dbReference>
<evidence type="ECO:0000313" key="1">
    <source>
        <dbReference type="EMBL" id="CAE0838206.1"/>
    </source>
</evidence>
<reference evidence="1" key="1">
    <citation type="submission" date="2021-01" db="EMBL/GenBank/DDBJ databases">
        <authorList>
            <person name="Corre E."/>
            <person name="Pelletier E."/>
            <person name="Niang G."/>
            <person name="Scheremetjew M."/>
            <person name="Finn R."/>
            <person name="Kale V."/>
            <person name="Holt S."/>
            <person name="Cochrane G."/>
            <person name="Meng A."/>
            <person name="Brown T."/>
            <person name="Cohen L."/>
        </authorList>
    </citation>
    <scope>NUCLEOTIDE SEQUENCE</scope>
    <source>
        <strain evidence="1">CCMP1594</strain>
    </source>
</reference>
<name>A0A7S4GIN6_9EUGL</name>
<dbReference type="AlphaFoldDB" id="A0A7S4GIN6"/>